<name>A0AAD8XX56_9STRA</name>
<evidence type="ECO:0000313" key="3">
    <source>
        <dbReference type="EMBL" id="KAK1735244.1"/>
    </source>
</evidence>
<feature type="region of interest" description="Disordered" evidence="2">
    <location>
        <begin position="537"/>
        <end position="660"/>
    </location>
</feature>
<organism evidence="3 4">
    <name type="scientific">Skeletonema marinoi</name>
    <dbReference type="NCBI Taxonomy" id="267567"/>
    <lineage>
        <taxon>Eukaryota</taxon>
        <taxon>Sar</taxon>
        <taxon>Stramenopiles</taxon>
        <taxon>Ochrophyta</taxon>
        <taxon>Bacillariophyta</taxon>
        <taxon>Coscinodiscophyceae</taxon>
        <taxon>Thalassiosirophycidae</taxon>
        <taxon>Thalassiosirales</taxon>
        <taxon>Skeletonemataceae</taxon>
        <taxon>Skeletonema</taxon>
        <taxon>Skeletonema marinoi-dohrnii complex</taxon>
    </lineage>
</organism>
<evidence type="ECO:0000313" key="4">
    <source>
        <dbReference type="Proteomes" id="UP001224775"/>
    </source>
</evidence>
<dbReference type="AlphaFoldDB" id="A0AAD8XX56"/>
<evidence type="ECO:0000256" key="1">
    <source>
        <dbReference type="SAM" id="Coils"/>
    </source>
</evidence>
<dbReference type="EMBL" id="JATAAI010000034">
    <property type="protein sequence ID" value="KAK1735244.1"/>
    <property type="molecule type" value="Genomic_DNA"/>
</dbReference>
<reference evidence="3" key="1">
    <citation type="submission" date="2023-06" db="EMBL/GenBank/DDBJ databases">
        <title>Survivors Of The Sea: Transcriptome response of Skeletonema marinoi to long-term dormancy.</title>
        <authorList>
            <person name="Pinder M.I.M."/>
            <person name="Kourtchenko O."/>
            <person name="Robertson E.K."/>
            <person name="Larsson T."/>
            <person name="Maumus F."/>
            <person name="Osuna-Cruz C.M."/>
            <person name="Vancaester E."/>
            <person name="Stenow R."/>
            <person name="Vandepoele K."/>
            <person name="Ploug H."/>
            <person name="Bruchert V."/>
            <person name="Godhe A."/>
            <person name="Topel M."/>
        </authorList>
    </citation>
    <scope>NUCLEOTIDE SEQUENCE</scope>
    <source>
        <strain evidence="3">R05AC</strain>
    </source>
</reference>
<comment type="caution">
    <text evidence="3">The sequence shown here is derived from an EMBL/GenBank/DDBJ whole genome shotgun (WGS) entry which is preliminary data.</text>
</comment>
<feature type="compositionally biased region" description="Acidic residues" evidence="2">
    <location>
        <begin position="459"/>
        <end position="476"/>
    </location>
</feature>
<feature type="compositionally biased region" description="Basic residues" evidence="2">
    <location>
        <begin position="599"/>
        <end position="608"/>
    </location>
</feature>
<accession>A0AAD8XX56</accession>
<feature type="compositionally biased region" description="Basic and acidic residues" evidence="2">
    <location>
        <begin position="140"/>
        <end position="149"/>
    </location>
</feature>
<sequence length="1146" mass="127391">MDLLTCADKDISYNTMFVNLGQAMKRRSSASGNNSGGQQPEEQFNAEQSFDPLSYRLQHLNQQGFNSGMDGDDVDPFNVGSADSFSDDLEDVEIGVVKLGAVDDAGWGANNNKYDGSDYDDDCYQEGDGLFLDFGGRTPDQVRPKRNQRESLSTPSFGGGGSQSTHWDSTVEQSSTISCTKNDDVSDGLADIERQCVEMISNNNVPTSPHELSMPLEQMIAPQSLSVGKTSRRAQSISTLSTLSSPTDKCMRDIASADAQRSSSLPPPPLTYKPISRRQSLSSVSSKGEAPNAITQPDNSNFVKVSVVPQRVETQEQEEEQCPRLEQLQQMTLEELKSELMTIQGQSKTNLENSWKAAERMRVENSELEEKAGGLKTKLDGAFKAGPPVSRRHTDSVQYDDYDIDEDMSDLNTVDRREGMKKQTLSDNDVVTSRDSGRRSSGLKSSVSSMAEEKTLAWSEEEKDDYDDDDDDSSDDVIEAFTLDLESPSDALRQRNNMRHVESSYRSGVSGDSSEFGFFCLDMSQSVVKTPFALTDAGNSQADQSDVSSDFGATKSGVYYPPPENDDDDEGVSNPRQVVGDSTTTIKVVETKDGSGSKASRKPGFKKKATLDGDQNQNTPSASGNRRRPSRMVRRPSFMGLFGLNDSSRGGESEVSSDCLDNSTYNQSTTSIAESILDIDGNIFQVEARSIMIEELENELKEKGDIVANVIDEIEGQKEEIDNCEVEITRLRAKLDDECKELTCTQSTLQQSVKELIQWDSAIASRLDRTEGQRQILKQKESELRVKLASKEPNKADHKIELKRQRSKCKEECNAIQEKSSGSLAMINDSLRALNCDNTLQQRSKQLVDSFDTQTYKLYQLLRNSDRVAAFTTLKKHIEDQRDRIINASDKLFCSETDLRGNLIRLKLRQVEGSDECTHTAESSLVSEFTEAVLTHVVKAREEHARFVFAAVTKVDEFLLWWDHLLKADSTLEECEELGDASHISSILERVLTDVTEELAASQAKIDEECELFQSNLLSAGILDQQISSQKLSANKESNVESSDYRAELDNLNEQIFSLETSLSGRQAVRNKYASTLDQLHEQDEADSKANLELLDNIQAQVKILGKKLAMDDSQIASLRESLQEKKELVANLEYGEKRRDNIMHT</sequence>
<gene>
    <name evidence="3" type="ORF">QTG54_013858</name>
</gene>
<keyword evidence="4" id="KW-1185">Reference proteome</keyword>
<feature type="compositionally biased region" description="Low complexity" evidence="2">
    <location>
        <begin position="236"/>
        <end position="245"/>
    </location>
</feature>
<feature type="compositionally biased region" description="Polar residues" evidence="2">
    <location>
        <begin position="537"/>
        <end position="548"/>
    </location>
</feature>
<protein>
    <submittedName>
        <fullName evidence="3">Uncharacterized protein</fullName>
    </submittedName>
</protein>
<feature type="compositionally biased region" description="Basic residues" evidence="2">
    <location>
        <begin position="625"/>
        <end position="634"/>
    </location>
</feature>
<feature type="region of interest" description="Disordered" evidence="2">
    <location>
        <begin position="257"/>
        <end position="301"/>
    </location>
</feature>
<feature type="compositionally biased region" description="Polar residues" evidence="2">
    <location>
        <begin position="645"/>
        <end position="660"/>
    </location>
</feature>
<feature type="compositionally biased region" description="Polar residues" evidence="2">
    <location>
        <begin position="574"/>
        <end position="586"/>
    </location>
</feature>
<feature type="compositionally biased region" description="Low complexity" evidence="2">
    <location>
        <begin position="430"/>
        <end position="449"/>
    </location>
</feature>
<proteinExistence type="predicted"/>
<feature type="coiled-coil region" evidence="1">
    <location>
        <begin position="1035"/>
        <end position="1062"/>
    </location>
</feature>
<feature type="compositionally biased region" description="Polar residues" evidence="2">
    <location>
        <begin position="163"/>
        <end position="180"/>
    </location>
</feature>
<feature type="region of interest" description="Disordered" evidence="2">
    <location>
        <begin position="378"/>
        <end position="476"/>
    </location>
</feature>
<feature type="compositionally biased region" description="Polar residues" evidence="2">
    <location>
        <begin position="613"/>
        <end position="624"/>
    </location>
</feature>
<feature type="region of interest" description="Disordered" evidence="2">
    <location>
        <begin position="228"/>
        <end position="247"/>
    </location>
</feature>
<feature type="compositionally biased region" description="Low complexity" evidence="2">
    <location>
        <begin position="277"/>
        <end position="286"/>
    </location>
</feature>
<dbReference type="Proteomes" id="UP001224775">
    <property type="component" value="Unassembled WGS sequence"/>
</dbReference>
<feature type="compositionally biased region" description="Acidic residues" evidence="2">
    <location>
        <begin position="398"/>
        <end position="409"/>
    </location>
</feature>
<evidence type="ECO:0000256" key="2">
    <source>
        <dbReference type="SAM" id="MobiDB-lite"/>
    </source>
</evidence>
<feature type="coiled-coil region" evidence="1">
    <location>
        <begin position="693"/>
        <end position="741"/>
    </location>
</feature>
<feature type="coiled-coil region" evidence="1">
    <location>
        <begin position="767"/>
        <end position="819"/>
    </location>
</feature>
<feature type="region of interest" description="Disordered" evidence="2">
    <location>
        <begin position="135"/>
        <end position="184"/>
    </location>
</feature>
<keyword evidence="1" id="KW-0175">Coiled coil</keyword>